<dbReference type="AlphaFoldDB" id="A0A090G3V1"/>
<protein>
    <submittedName>
        <fullName evidence="3">Putative dehydrogenase protein</fullName>
    </submittedName>
</protein>
<dbReference type="PANTHER" id="PTHR42760">
    <property type="entry name" value="SHORT-CHAIN DEHYDROGENASES/REDUCTASES FAMILY MEMBER"/>
    <property type="match status" value="1"/>
</dbReference>
<dbReference type="GO" id="GO:0016616">
    <property type="term" value="F:oxidoreductase activity, acting on the CH-OH group of donors, NAD or NADP as acceptor"/>
    <property type="evidence" value="ECO:0007669"/>
    <property type="project" value="TreeGrafter"/>
</dbReference>
<organism evidence="3 4">
    <name type="scientific">Mesorhizobium plurifarium</name>
    <dbReference type="NCBI Taxonomy" id="69974"/>
    <lineage>
        <taxon>Bacteria</taxon>
        <taxon>Pseudomonadati</taxon>
        <taxon>Pseudomonadota</taxon>
        <taxon>Alphaproteobacteria</taxon>
        <taxon>Hyphomicrobiales</taxon>
        <taxon>Phyllobacteriaceae</taxon>
        <taxon>Mesorhizobium</taxon>
    </lineage>
</organism>
<comment type="similarity">
    <text evidence="1">Belongs to the short-chain dehydrogenases/reductases (SDR) family.</text>
</comment>
<dbReference type="GO" id="GO:0019290">
    <property type="term" value="P:siderophore biosynthetic process"/>
    <property type="evidence" value="ECO:0007669"/>
    <property type="project" value="InterPro"/>
</dbReference>
<dbReference type="CDD" id="cd05233">
    <property type="entry name" value="SDR_c"/>
    <property type="match status" value="1"/>
</dbReference>
<evidence type="ECO:0000313" key="3">
    <source>
        <dbReference type="EMBL" id="CDX51619.1"/>
    </source>
</evidence>
<dbReference type="Gene3D" id="3.40.50.720">
    <property type="entry name" value="NAD(P)-binding Rossmann-like Domain"/>
    <property type="match status" value="1"/>
</dbReference>
<proteinExistence type="inferred from homology"/>
<dbReference type="SUPFAM" id="SSF51735">
    <property type="entry name" value="NAD(P)-binding Rossmann-fold domains"/>
    <property type="match status" value="1"/>
</dbReference>
<evidence type="ECO:0000256" key="1">
    <source>
        <dbReference type="ARBA" id="ARBA00006484"/>
    </source>
</evidence>
<dbReference type="GO" id="GO:0008667">
    <property type="term" value="F:2,3-dihydro-2,3-dihydroxybenzoate dehydrogenase activity"/>
    <property type="evidence" value="ECO:0007669"/>
    <property type="project" value="InterPro"/>
</dbReference>
<keyword evidence="2" id="KW-0560">Oxidoreductase</keyword>
<dbReference type="Proteomes" id="UP000046122">
    <property type="component" value="Unassembled WGS sequence"/>
</dbReference>
<dbReference type="InterPro" id="IPR003560">
    <property type="entry name" value="DHB_DH"/>
</dbReference>
<dbReference type="PANTHER" id="PTHR42760:SF133">
    <property type="entry name" value="3-OXOACYL-[ACYL-CARRIER-PROTEIN] REDUCTASE"/>
    <property type="match status" value="1"/>
</dbReference>
<sequence length="73" mass="8051">MKGRIDILINNAGINRRGNLLSLSDEDWDMSFTVNLHSMFHLCRSALPHMIASGGGAIVNTRRNGTSIPRQTT</sequence>
<reference evidence="3 4" key="1">
    <citation type="submission" date="2014-08" db="EMBL/GenBank/DDBJ databases">
        <authorList>
            <person name="Moulin Lionel"/>
        </authorList>
    </citation>
    <scope>NUCLEOTIDE SEQUENCE [LARGE SCALE GENOMIC DNA]</scope>
</reference>
<evidence type="ECO:0000313" key="4">
    <source>
        <dbReference type="Proteomes" id="UP000046122"/>
    </source>
</evidence>
<dbReference type="InterPro" id="IPR036291">
    <property type="entry name" value="NAD(P)-bd_dom_sf"/>
</dbReference>
<gene>
    <name evidence="3" type="ORF">MPL3365_130576</name>
</gene>
<evidence type="ECO:0000256" key="2">
    <source>
        <dbReference type="ARBA" id="ARBA00023002"/>
    </source>
</evidence>
<dbReference type="EMBL" id="CCNE01000005">
    <property type="protein sequence ID" value="CDX51619.1"/>
    <property type="molecule type" value="Genomic_DNA"/>
</dbReference>
<accession>A0A090G3V1</accession>
<name>A0A090G3V1_MESPL</name>
<dbReference type="PRINTS" id="PR01397">
    <property type="entry name" value="DHBDHDRGNASE"/>
</dbReference>
<dbReference type="Pfam" id="PF00106">
    <property type="entry name" value="adh_short"/>
    <property type="match status" value="1"/>
</dbReference>
<dbReference type="InterPro" id="IPR002347">
    <property type="entry name" value="SDR_fam"/>
</dbReference>